<dbReference type="EMBL" id="JBDKWZ010000011">
    <property type="protein sequence ID" value="MEN7549901.1"/>
    <property type="molecule type" value="Genomic_DNA"/>
</dbReference>
<feature type="signal peptide" evidence="12">
    <location>
        <begin position="1"/>
        <end position="27"/>
    </location>
</feature>
<dbReference type="InterPro" id="IPR012910">
    <property type="entry name" value="Plug_dom"/>
</dbReference>
<accession>A0AAW9SAA6</accession>
<dbReference type="GO" id="GO:0009279">
    <property type="term" value="C:cell outer membrane"/>
    <property type="evidence" value="ECO:0007669"/>
    <property type="project" value="UniProtKB-SubCell"/>
</dbReference>
<dbReference type="Gene3D" id="2.60.40.1120">
    <property type="entry name" value="Carboxypeptidase-like, regulatory domain"/>
    <property type="match status" value="1"/>
</dbReference>
<sequence length="784" mass="88604">MNNYPFKHVVILMLCLGVNFTIHTLHAQQLSVLSGRVYNAQGKPVPGSHVLLLGTTQGSVTDDQGAFAFSGITAGLYQLEVSAIGYQRVRKEVLIEAGKNKELTIALKENSTQLEQVVVTATRTARLADEVPVPLQVVNASQIRQIGAMRLTDVLAEQTGLQLIQDHGTGIQVQGLDADYTLILLDGEPLIGRSGGTLDLDRLSVGNIERIEVLKGPSSALYGSEAMGGVINIITQGQKDHQGIWGTAKGQYRSFQKLDLNLEGGLRTKRLGASLFVNRNSSEGFDLDPSTVSQTAPPYTSHTVQPKLRYRFAENINLELSGRFYHEKQENTSEVEINERMQLLDEESQLKEGNLTSKLTWQLEDKHLFTLKNYTTRYKTLSEIFHREDGSAYSTDEFTQWLSRSELKYDVYFNDRQISTVGAGYTLEKLDADRYSETDHFNTWFGFAQHQWIPHKRFNLTAGFRFDAHSHYADRISPKLAALWKPFDWLSLQSSIGGAYKAPDFRQLMLNFTNPTVGYTVLGSTLVKEGLDRLIAEKQVIESDILLPLAEDYEIKAENSMGYNVGFALNPISALKLNTNFFRNDIHDLIETVAIARKTNQQYVYTYINRNKVRTQGIEIRATYALPVKGMEIGAGYNYLDTRDLEDWENLKAGKVIRKNQATGKNERVKKEEYEGLFNRSRHSGNIKLSYRNSRYLYGLSVRGIYRGRYGWRDMDQSGLLDQDSEYADGYWMFHISVNKTLWKNLTVDAGVQNALDLERTEGASIPGRIWYAGLAFNFSKEKK</sequence>
<keyword evidence="3 10" id="KW-1134">Transmembrane beta strand</keyword>
<dbReference type="Pfam" id="PF13715">
    <property type="entry name" value="CarbopepD_reg_2"/>
    <property type="match status" value="1"/>
</dbReference>
<name>A0AAW9SAA6_9BACT</name>
<evidence type="ECO:0000256" key="5">
    <source>
        <dbReference type="ARBA" id="ARBA00022729"/>
    </source>
</evidence>
<dbReference type="InterPro" id="IPR039426">
    <property type="entry name" value="TonB-dep_rcpt-like"/>
</dbReference>
<keyword evidence="5 12" id="KW-0732">Signal</keyword>
<evidence type="ECO:0000256" key="9">
    <source>
        <dbReference type="ARBA" id="ARBA00023237"/>
    </source>
</evidence>
<comment type="similarity">
    <text evidence="10 11">Belongs to the TonB-dependent receptor family.</text>
</comment>
<evidence type="ECO:0000256" key="1">
    <source>
        <dbReference type="ARBA" id="ARBA00004571"/>
    </source>
</evidence>
<dbReference type="PROSITE" id="PS52016">
    <property type="entry name" value="TONB_DEPENDENT_REC_3"/>
    <property type="match status" value="1"/>
</dbReference>
<keyword evidence="8 15" id="KW-0675">Receptor</keyword>
<dbReference type="Pfam" id="PF00593">
    <property type="entry name" value="TonB_dep_Rec_b-barrel"/>
    <property type="match status" value="1"/>
</dbReference>
<comment type="caution">
    <text evidence="15">The sequence shown here is derived from an EMBL/GenBank/DDBJ whole genome shotgun (WGS) entry which is preliminary data.</text>
</comment>
<dbReference type="PANTHER" id="PTHR30069">
    <property type="entry name" value="TONB-DEPENDENT OUTER MEMBRANE RECEPTOR"/>
    <property type="match status" value="1"/>
</dbReference>
<evidence type="ECO:0000256" key="12">
    <source>
        <dbReference type="SAM" id="SignalP"/>
    </source>
</evidence>
<dbReference type="InterPro" id="IPR037066">
    <property type="entry name" value="Plug_dom_sf"/>
</dbReference>
<organism evidence="15 16">
    <name type="scientific">Rapidithrix thailandica</name>
    <dbReference type="NCBI Taxonomy" id="413964"/>
    <lineage>
        <taxon>Bacteria</taxon>
        <taxon>Pseudomonadati</taxon>
        <taxon>Bacteroidota</taxon>
        <taxon>Cytophagia</taxon>
        <taxon>Cytophagales</taxon>
        <taxon>Flammeovirgaceae</taxon>
        <taxon>Rapidithrix</taxon>
    </lineage>
</organism>
<evidence type="ECO:0000256" key="8">
    <source>
        <dbReference type="ARBA" id="ARBA00023170"/>
    </source>
</evidence>
<dbReference type="SUPFAM" id="SSF56935">
    <property type="entry name" value="Porins"/>
    <property type="match status" value="1"/>
</dbReference>
<dbReference type="PANTHER" id="PTHR30069:SF29">
    <property type="entry name" value="HEMOGLOBIN AND HEMOGLOBIN-HAPTOGLOBIN-BINDING PROTEIN 1-RELATED"/>
    <property type="match status" value="1"/>
</dbReference>
<keyword evidence="2 10" id="KW-0813">Transport</keyword>
<dbReference type="GO" id="GO:0015344">
    <property type="term" value="F:siderophore uptake transmembrane transporter activity"/>
    <property type="evidence" value="ECO:0007669"/>
    <property type="project" value="TreeGrafter"/>
</dbReference>
<keyword evidence="7 10" id="KW-0472">Membrane</keyword>
<keyword evidence="9 10" id="KW-0998">Cell outer membrane</keyword>
<evidence type="ECO:0000256" key="6">
    <source>
        <dbReference type="ARBA" id="ARBA00023077"/>
    </source>
</evidence>
<protein>
    <submittedName>
        <fullName evidence="15">TonB-dependent receptor</fullName>
    </submittedName>
</protein>
<dbReference type="CDD" id="cd01347">
    <property type="entry name" value="ligand_gated_channel"/>
    <property type="match status" value="1"/>
</dbReference>
<feature type="domain" description="TonB-dependent receptor plug" evidence="14">
    <location>
        <begin position="130"/>
        <end position="230"/>
    </location>
</feature>
<evidence type="ECO:0000259" key="14">
    <source>
        <dbReference type="Pfam" id="PF07715"/>
    </source>
</evidence>
<evidence type="ECO:0000256" key="4">
    <source>
        <dbReference type="ARBA" id="ARBA00022692"/>
    </source>
</evidence>
<dbReference type="InterPro" id="IPR036942">
    <property type="entry name" value="Beta-barrel_TonB_sf"/>
</dbReference>
<evidence type="ECO:0000313" key="15">
    <source>
        <dbReference type="EMBL" id="MEN7549901.1"/>
    </source>
</evidence>
<evidence type="ECO:0000256" key="11">
    <source>
        <dbReference type="RuleBase" id="RU003357"/>
    </source>
</evidence>
<dbReference type="GO" id="GO:0044718">
    <property type="term" value="P:siderophore transmembrane transport"/>
    <property type="evidence" value="ECO:0007669"/>
    <property type="project" value="TreeGrafter"/>
</dbReference>
<dbReference type="Gene3D" id="2.40.170.20">
    <property type="entry name" value="TonB-dependent receptor, beta-barrel domain"/>
    <property type="match status" value="1"/>
</dbReference>
<evidence type="ECO:0000313" key="16">
    <source>
        <dbReference type="Proteomes" id="UP001403385"/>
    </source>
</evidence>
<keyword evidence="6 11" id="KW-0798">TonB box</keyword>
<evidence type="ECO:0000256" key="2">
    <source>
        <dbReference type="ARBA" id="ARBA00022448"/>
    </source>
</evidence>
<evidence type="ECO:0000256" key="7">
    <source>
        <dbReference type="ARBA" id="ARBA00023136"/>
    </source>
</evidence>
<evidence type="ECO:0000256" key="10">
    <source>
        <dbReference type="PROSITE-ProRule" id="PRU01360"/>
    </source>
</evidence>
<feature type="domain" description="TonB-dependent receptor-like beta-barrel" evidence="13">
    <location>
        <begin position="350"/>
        <end position="754"/>
    </location>
</feature>
<dbReference type="RefSeq" id="WP_346822679.1">
    <property type="nucleotide sequence ID" value="NZ_JBDKWZ010000011.1"/>
</dbReference>
<dbReference type="SUPFAM" id="SSF49464">
    <property type="entry name" value="Carboxypeptidase regulatory domain-like"/>
    <property type="match status" value="1"/>
</dbReference>
<evidence type="ECO:0000256" key="3">
    <source>
        <dbReference type="ARBA" id="ARBA00022452"/>
    </source>
</evidence>
<reference evidence="15 16" key="1">
    <citation type="submission" date="2024-04" db="EMBL/GenBank/DDBJ databases">
        <title>Novel genus in family Flammeovirgaceae.</title>
        <authorList>
            <person name="Nguyen T.H."/>
            <person name="Vuong T.Q."/>
            <person name="Le H."/>
            <person name="Kim S.-G."/>
        </authorList>
    </citation>
    <scope>NUCLEOTIDE SEQUENCE [LARGE SCALE GENOMIC DNA]</scope>
    <source>
        <strain evidence="15 16">JCM 23209</strain>
    </source>
</reference>
<dbReference type="Proteomes" id="UP001403385">
    <property type="component" value="Unassembled WGS sequence"/>
</dbReference>
<evidence type="ECO:0000259" key="13">
    <source>
        <dbReference type="Pfam" id="PF00593"/>
    </source>
</evidence>
<feature type="chain" id="PRO_5043522032" evidence="12">
    <location>
        <begin position="28"/>
        <end position="784"/>
    </location>
</feature>
<keyword evidence="4 10" id="KW-0812">Transmembrane</keyword>
<dbReference type="Pfam" id="PF07715">
    <property type="entry name" value="Plug"/>
    <property type="match status" value="1"/>
</dbReference>
<dbReference type="InterPro" id="IPR008969">
    <property type="entry name" value="CarboxyPept-like_regulatory"/>
</dbReference>
<keyword evidence="16" id="KW-1185">Reference proteome</keyword>
<dbReference type="AlphaFoldDB" id="A0AAW9SAA6"/>
<gene>
    <name evidence="15" type="ORF">AAG747_18395</name>
</gene>
<dbReference type="InterPro" id="IPR000531">
    <property type="entry name" value="Beta-barrel_TonB"/>
</dbReference>
<comment type="subcellular location">
    <subcellularLocation>
        <location evidence="1 10">Cell outer membrane</location>
        <topology evidence="1 10">Multi-pass membrane protein</topology>
    </subcellularLocation>
</comment>
<dbReference type="Gene3D" id="2.170.130.10">
    <property type="entry name" value="TonB-dependent receptor, plug domain"/>
    <property type="match status" value="1"/>
</dbReference>
<proteinExistence type="inferred from homology"/>